<evidence type="ECO:0000313" key="4">
    <source>
        <dbReference type="EMBL" id="CAH1164662.1"/>
    </source>
</evidence>
<keyword evidence="1" id="KW-1133">Transmembrane helix</keyword>
<dbReference type="Pfam" id="PF02931">
    <property type="entry name" value="Neur_chan_LBD"/>
    <property type="match status" value="1"/>
</dbReference>
<dbReference type="EMBL" id="OU896710">
    <property type="protein sequence ID" value="CAH1164662.1"/>
    <property type="molecule type" value="Genomic_DNA"/>
</dbReference>
<keyword evidence="5" id="KW-1185">Reference proteome</keyword>
<dbReference type="GO" id="GO:0016020">
    <property type="term" value="C:membrane"/>
    <property type="evidence" value="ECO:0007669"/>
    <property type="project" value="InterPro"/>
</dbReference>
<dbReference type="FunFam" id="2.70.170.10:FF:000028">
    <property type="entry name" value="AcetylCholine Receptor"/>
    <property type="match status" value="1"/>
</dbReference>
<dbReference type="InterPro" id="IPR006202">
    <property type="entry name" value="Neur_chan_lig-bd"/>
</dbReference>
<dbReference type="CDD" id="cd18989">
    <property type="entry name" value="LGIC_ECD_cation"/>
    <property type="match status" value="1"/>
</dbReference>
<gene>
    <name evidence="4" type="ORF">PHAECO_LOCUS8313</name>
</gene>
<proteinExistence type="predicted"/>
<feature type="transmembrane region" description="Helical" evidence="1">
    <location>
        <begin position="306"/>
        <end position="330"/>
    </location>
</feature>
<organism evidence="4 5">
    <name type="scientific">Phaedon cochleariae</name>
    <name type="common">Mustard beetle</name>
    <dbReference type="NCBI Taxonomy" id="80249"/>
    <lineage>
        <taxon>Eukaryota</taxon>
        <taxon>Metazoa</taxon>
        <taxon>Ecdysozoa</taxon>
        <taxon>Arthropoda</taxon>
        <taxon>Hexapoda</taxon>
        <taxon>Insecta</taxon>
        <taxon>Pterygota</taxon>
        <taxon>Neoptera</taxon>
        <taxon>Endopterygota</taxon>
        <taxon>Coleoptera</taxon>
        <taxon>Polyphaga</taxon>
        <taxon>Cucujiformia</taxon>
        <taxon>Chrysomeloidea</taxon>
        <taxon>Chrysomelidae</taxon>
        <taxon>Chrysomelinae</taxon>
        <taxon>Chrysomelini</taxon>
        <taxon>Phaedon</taxon>
    </lineage>
</organism>
<feature type="domain" description="Neurotransmitter-gated ion-channel ligand-binding" evidence="3">
    <location>
        <begin position="40"/>
        <end position="244"/>
    </location>
</feature>
<dbReference type="Proteomes" id="UP001153737">
    <property type="component" value="Chromosome 4"/>
</dbReference>
<dbReference type="SUPFAM" id="SSF63712">
    <property type="entry name" value="Nicotinic receptor ligand binding domain-like"/>
    <property type="match status" value="1"/>
</dbReference>
<accession>A0A9P0DM88</accession>
<evidence type="ECO:0000259" key="3">
    <source>
        <dbReference type="Pfam" id="PF02931"/>
    </source>
</evidence>
<evidence type="ECO:0000256" key="2">
    <source>
        <dbReference type="SAM" id="SignalP"/>
    </source>
</evidence>
<feature type="transmembrane region" description="Helical" evidence="1">
    <location>
        <begin position="406"/>
        <end position="423"/>
    </location>
</feature>
<keyword evidence="1" id="KW-0812">Transmembrane</keyword>
<dbReference type="InterPro" id="IPR036734">
    <property type="entry name" value="Neur_chan_lig-bd_sf"/>
</dbReference>
<reference evidence="4" key="1">
    <citation type="submission" date="2022-01" db="EMBL/GenBank/DDBJ databases">
        <authorList>
            <person name="King R."/>
        </authorList>
    </citation>
    <scope>NUCLEOTIDE SEQUENCE</scope>
</reference>
<feature type="transmembrane region" description="Helical" evidence="1">
    <location>
        <begin position="278"/>
        <end position="300"/>
    </location>
</feature>
<name>A0A9P0DM88_PHACE</name>
<feature type="transmembrane region" description="Helical" evidence="1">
    <location>
        <begin position="250"/>
        <end position="271"/>
    </location>
</feature>
<dbReference type="PRINTS" id="PR00252">
    <property type="entry name" value="NRIONCHANNEL"/>
</dbReference>
<reference evidence="4" key="2">
    <citation type="submission" date="2022-10" db="EMBL/GenBank/DDBJ databases">
        <authorList>
            <consortium name="ENA_rothamsted_submissions"/>
            <consortium name="culmorum"/>
            <person name="King R."/>
        </authorList>
    </citation>
    <scope>NUCLEOTIDE SEQUENCE</scope>
</reference>
<dbReference type="InterPro" id="IPR038050">
    <property type="entry name" value="Neuro_actylchol_rec"/>
</dbReference>
<dbReference type="Gene3D" id="1.20.58.390">
    <property type="entry name" value="Neurotransmitter-gated ion-channel transmembrane domain"/>
    <property type="match status" value="1"/>
</dbReference>
<feature type="chain" id="PRO_5040301494" description="Neurotransmitter-gated ion-channel ligand-binding domain-containing protein" evidence="2">
    <location>
        <begin position="25"/>
        <end position="424"/>
    </location>
</feature>
<dbReference type="GO" id="GO:0005230">
    <property type="term" value="F:extracellular ligand-gated monoatomic ion channel activity"/>
    <property type="evidence" value="ECO:0007669"/>
    <property type="project" value="InterPro"/>
</dbReference>
<feature type="signal peptide" evidence="2">
    <location>
        <begin position="1"/>
        <end position="24"/>
    </location>
</feature>
<dbReference type="AlphaFoldDB" id="A0A9P0DM88"/>
<dbReference type="Gene3D" id="2.70.170.10">
    <property type="entry name" value="Neurotransmitter-gated ion-channel ligand-binding domain"/>
    <property type="match status" value="1"/>
</dbReference>
<dbReference type="InterPro" id="IPR006201">
    <property type="entry name" value="Neur_channel"/>
</dbReference>
<dbReference type="PANTHER" id="PTHR18945">
    <property type="entry name" value="NEUROTRANSMITTER GATED ION CHANNEL"/>
    <property type="match status" value="1"/>
</dbReference>
<evidence type="ECO:0000313" key="5">
    <source>
        <dbReference type="Proteomes" id="UP001153737"/>
    </source>
</evidence>
<sequence>MIFTKIGRCALLFQLIHFFVAINAQDYACPPSNSDTPLGKLKDSVLCNYDTSVRPVANHEKAMNVSFRLVLKYFTYDPISSMLSLDAWLTVTWKDDHLTWKPEQYQNIKNLHLHTSSIWTPDLSVYNMANQGEDPEVIGSAKCLVTYKGVVLCVPPIHIDALCVADLSHYPFDTQNCSLQMGSWVHKGEELNIKLMKNVVNMDDLIHNGEWKISSYSSVRNSGKYACCPNDTYPSIEISFKVKRLSGSHAAGIVIPILADLILSFVFLSLSPLNKERLVLSYVTLLAQFIHVQFLTWQIPLKGDNIPLLLTFSRDSILMTVFAILFTLLFRDFMQRKTTPPAWISSIVSGVISCRPGQIILLSDYSTRGVASAKKEEDGTTIVSSDTNASTNNQDWVLFGNILDKILLILYVIIYFTMMIAFIP</sequence>
<protein>
    <recommendedName>
        <fullName evidence="3">Neurotransmitter-gated ion-channel ligand-binding domain-containing protein</fullName>
    </recommendedName>
</protein>
<dbReference type="GO" id="GO:0004888">
    <property type="term" value="F:transmembrane signaling receptor activity"/>
    <property type="evidence" value="ECO:0007669"/>
    <property type="project" value="InterPro"/>
</dbReference>
<dbReference type="OrthoDB" id="410315at2759"/>
<keyword evidence="1" id="KW-0472">Membrane</keyword>
<evidence type="ECO:0000256" key="1">
    <source>
        <dbReference type="SAM" id="Phobius"/>
    </source>
</evidence>
<keyword evidence="2" id="KW-0732">Signal</keyword>